<feature type="region of interest" description="Disordered" evidence="1">
    <location>
        <begin position="157"/>
        <end position="202"/>
    </location>
</feature>
<dbReference type="EMBL" id="ML977141">
    <property type="protein sequence ID" value="KAF1990610.1"/>
    <property type="molecule type" value="Genomic_DNA"/>
</dbReference>
<gene>
    <name evidence="2" type="ORF">K402DRAFT_389536</name>
</gene>
<feature type="compositionally biased region" description="Polar residues" evidence="1">
    <location>
        <begin position="157"/>
        <end position="170"/>
    </location>
</feature>
<feature type="compositionally biased region" description="Polar residues" evidence="1">
    <location>
        <begin position="192"/>
        <end position="202"/>
    </location>
</feature>
<sequence length="361" mass="39360">MSTLPTSRTFVAELISSVPASNPLSSLSSTNPLKDLTVKARNTLLTLHVLFPNEFLPALDLLDRGLVVKFVVRGEGEEEEDKKREATVVEVGALDEGVRRGDGNVRSDDQNQNAPQTSTRLETVDVETSVEAKDDGDCEDDMLFDLPQEIIEEAADQLQSNISPPTTVRSPSPEPNLNPDPVPVPGPAQAPTLPTNPTSQHPSLYYVRSAQAQSQSRHRSYDRSADYTPTSYEVRPLAWNCSCPAFAFSAFPASNSSAVNPPSSPESKTPGTRTENQDQDFSAHFWSTHVCQQESDPEREATEQDPSWSFGGLNVPSQTVPICKHILACVLVEHCQLFSRLASTKRVSRAEMAGWAAGWGG</sequence>
<evidence type="ECO:0000313" key="3">
    <source>
        <dbReference type="Proteomes" id="UP000800041"/>
    </source>
</evidence>
<reference evidence="2" key="1">
    <citation type="journal article" date="2020" name="Stud. Mycol.">
        <title>101 Dothideomycetes genomes: a test case for predicting lifestyles and emergence of pathogens.</title>
        <authorList>
            <person name="Haridas S."/>
            <person name="Albert R."/>
            <person name="Binder M."/>
            <person name="Bloem J."/>
            <person name="Labutti K."/>
            <person name="Salamov A."/>
            <person name="Andreopoulos B."/>
            <person name="Baker S."/>
            <person name="Barry K."/>
            <person name="Bills G."/>
            <person name="Bluhm B."/>
            <person name="Cannon C."/>
            <person name="Castanera R."/>
            <person name="Culley D."/>
            <person name="Daum C."/>
            <person name="Ezra D."/>
            <person name="Gonzalez J."/>
            <person name="Henrissat B."/>
            <person name="Kuo A."/>
            <person name="Liang C."/>
            <person name="Lipzen A."/>
            <person name="Lutzoni F."/>
            <person name="Magnuson J."/>
            <person name="Mondo S."/>
            <person name="Nolan M."/>
            <person name="Ohm R."/>
            <person name="Pangilinan J."/>
            <person name="Park H.-J."/>
            <person name="Ramirez L."/>
            <person name="Alfaro M."/>
            <person name="Sun H."/>
            <person name="Tritt A."/>
            <person name="Yoshinaga Y."/>
            <person name="Zwiers L.-H."/>
            <person name="Turgeon B."/>
            <person name="Goodwin S."/>
            <person name="Spatafora J."/>
            <person name="Crous P."/>
            <person name="Grigoriev I."/>
        </authorList>
    </citation>
    <scope>NUCLEOTIDE SEQUENCE</scope>
    <source>
        <strain evidence="2">CBS 113979</strain>
    </source>
</reference>
<dbReference type="Proteomes" id="UP000800041">
    <property type="component" value="Unassembled WGS sequence"/>
</dbReference>
<protein>
    <recommendedName>
        <fullName evidence="4">SWIM-type domain-containing protein</fullName>
    </recommendedName>
</protein>
<evidence type="ECO:0000256" key="1">
    <source>
        <dbReference type="SAM" id="MobiDB-lite"/>
    </source>
</evidence>
<dbReference type="OrthoDB" id="5413281at2759"/>
<name>A0A6G1HC58_9PEZI</name>
<evidence type="ECO:0008006" key="4">
    <source>
        <dbReference type="Google" id="ProtNLM"/>
    </source>
</evidence>
<evidence type="ECO:0000313" key="2">
    <source>
        <dbReference type="EMBL" id="KAF1990610.1"/>
    </source>
</evidence>
<keyword evidence="3" id="KW-1185">Reference proteome</keyword>
<proteinExistence type="predicted"/>
<accession>A0A6G1HC58</accession>
<organism evidence="2 3">
    <name type="scientific">Aulographum hederae CBS 113979</name>
    <dbReference type="NCBI Taxonomy" id="1176131"/>
    <lineage>
        <taxon>Eukaryota</taxon>
        <taxon>Fungi</taxon>
        <taxon>Dikarya</taxon>
        <taxon>Ascomycota</taxon>
        <taxon>Pezizomycotina</taxon>
        <taxon>Dothideomycetes</taxon>
        <taxon>Pleosporomycetidae</taxon>
        <taxon>Aulographales</taxon>
        <taxon>Aulographaceae</taxon>
    </lineage>
</organism>
<feature type="compositionally biased region" description="Basic and acidic residues" evidence="1">
    <location>
        <begin position="96"/>
        <end position="109"/>
    </location>
</feature>
<feature type="compositionally biased region" description="Pro residues" evidence="1">
    <location>
        <begin position="172"/>
        <end position="188"/>
    </location>
</feature>
<feature type="region of interest" description="Disordered" evidence="1">
    <location>
        <begin position="254"/>
        <end position="277"/>
    </location>
</feature>
<feature type="region of interest" description="Disordered" evidence="1">
    <location>
        <begin position="96"/>
        <end position="118"/>
    </location>
</feature>
<dbReference type="AlphaFoldDB" id="A0A6G1HC58"/>